<keyword evidence="6 8" id="KW-1133">Transmembrane helix</keyword>
<protein>
    <submittedName>
        <fullName evidence="10">Major facilitator family transporter</fullName>
    </submittedName>
</protein>
<feature type="transmembrane region" description="Helical" evidence="8">
    <location>
        <begin position="426"/>
        <end position="447"/>
    </location>
</feature>
<dbReference type="EMBL" id="CP001157">
    <property type="protein sequence ID" value="ACO80633.1"/>
    <property type="molecule type" value="Genomic_DNA"/>
</dbReference>
<gene>
    <name evidence="10" type="ordered locus">Avin_45180</name>
</gene>
<feature type="transmembrane region" description="Helical" evidence="8">
    <location>
        <begin position="400"/>
        <end position="420"/>
    </location>
</feature>
<dbReference type="eggNOG" id="COG2814">
    <property type="taxonomic scope" value="Bacteria"/>
</dbReference>
<dbReference type="Pfam" id="PF07690">
    <property type="entry name" value="MFS_1"/>
    <property type="match status" value="1"/>
</dbReference>
<evidence type="ECO:0000256" key="5">
    <source>
        <dbReference type="ARBA" id="ARBA00022692"/>
    </source>
</evidence>
<dbReference type="GO" id="GO:0005886">
    <property type="term" value="C:plasma membrane"/>
    <property type="evidence" value="ECO:0007669"/>
    <property type="project" value="UniProtKB-SubCell"/>
</dbReference>
<evidence type="ECO:0000313" key="11">
    <source>
        <dbReference type="Proteomes" id="UP000002424"/>
    </source>
</evidence>
<keyword evidence="4" id="KW-1003">Cell membrane</keyword>
<evidence type="ECO:0000256" key="4">
    <source>
        <dbReference type="ARBA" id="ARBA00022475"/>
    </source>
</evidence>
<dbReference type="KEGG" id="avn:Avin_45180"/>
<feature type="domain" description="Major facilitator superfamily (MFS) profile" evidence="9">
    <location>
        <begin position="69"/>
        <end position="452"/>
    </location>
</feature>
<dbReference type="InterPro" id="IPR005829">
    <property type="entry name" value="Sugar_transporter_CS"/>
</dbReference>
<evidence type="ECO:0000256" key="2">
    <source>
        <dbReference type="ARBA" id="ARBA00008335"/>
    </source>
</evidence>
<dbReference type="PANTHER" id="PTHR43271">
    <property type="entry name" value="BLL2771 PROTEIN"/>
    <property type="match status" value="1"/>
</dbReference>
<dbReference type="EnsemblBacteria" id="ACO80633">
    <property type="protein sequence ID" value="ACO80633"/>
    <property type="gene ID" value="Avin_45180"/>
</dbReference>
<proteinExistence type="inferred from homology"/>
<keyword evidence="11" id="KW-1185">Reference proteome</keyword>
<feature type="transmembrane region" description="Helical" evidence="8">
    <location>
        <begin position="278"/>
        <end position="299"/>
    </location>
</feature>
<evidence type="ECO:0000256" key="3">
    <source>
        <dbReference type="ARBA" id="ARBA00022448"/>
    </source>
</evidence>
<feature type="transmembrane region" description="Helical" evidence="8">
    <location>
        <begin position="222"/>
        <end position="244"/>
    </location>
</feature>
<keyword evidence="3" id="KW-0813">Transport</keyword>
<feature type="transmembrane region" description="Helical" evidence="8">
    <location>
        <begin position="163"/>
        <end position="182"/>
    </location>
</feature>
<feature type="transmembrane region" description="Helical" evidence="8">
    <location>
        <begin position="107"/>
        <end position="127"/>
    </location>
</feature>
<dbReference type="AlphaFoldDB" id="C1DHQ0"/>
<dbReference type="InterPro" id="IPR036259">
    <property type="entry name" value="MFS_trans_sf"/>
</dbReference>
<dbReference type="GO" id="GO:0022857">
    <property type="term" value="F:transmembrane transporter activity"/>
    <property type="evidence" value="ECO:0007669"/>
    <property type="project" value="InterPro"/>
</dbReference>
<feature type="transmembrane region" description="Helical" evidence="8">
    <location>
        <begin position="73"/>
        <end position="95"/>
    </location>
</feature>
<evidence type="ECO:0000256" key="1">
    <source>
        <dbReference type="ARBA" id="ARBA00004651"/>
    </source>
</evidence>
<dbReference type="Gene3D" id="1.20.1250.20">
    <property type="entry name" value="MFS general substrate transporter like domains"/>
    <property type="match status" value="1"/>
</dbReference>
<feature type="transmembrane region" description="Helical" evidence="8">
    <location>
        <begin position="342"/>
        <end position="364"/>
    </location>
</feature>
<dbReference type="OrthoDB" id="63984at2"/>
<keyword evidence="7 8" id="KW-0472">Membrane</keyword>
<name>C1DHQ0_AZOVD</name>
<dbReference type="PANTHER" id="PTHR43271:SF1">
    <property type="entry name" value="INNER MEMBRANE TRANSPORT PROTEIN YNFM"/>
    <property type="match status" value="1"/>
</dbReference>
<dbReference type="SUPFAM" id="SSF103473">
    <property type="entry name" value="MFS general substrate transporter"/>
    <property type="match status" value="1"/>
</dbReference>
<feature type="transmembrane region" description="Helical" evidence="8">
    <location>
        <begin position="194"/>
        <end position="216"/>
    </location>
</feature>
<reference evidence="10 11" key="1">
    <citation type="journal article" date="2009" name="J. Bacteriol.">
        <title>Genome sequence of Azotobacter vinelandii, an obligate aerobe specialized to support diverse anaerobic metabolic processes.</title>
        <authorList>
            <person name="Setubal J.C."/>
            <person name="dos Santos P."/>
            <person name="Goldman B.S."/>
            <person name="Ertesvag H."/>
            <person name="Espin G."/>
            <person name="Rubio L.M."/>
            <person name="Valla S."/>
            <person name="Almeida N.F."/>
            <person name="Balasubramanian D."/>
            <person name="Cromes L."/>
            <person name="Curatti L."/>
            <person name="Du Z."/>
            <person name="Godsy E."/>
            <person name="Goodner B."/>
            <person name="Hellner-Burris K."/>
            <person name="Hernandez J.A."/>
            <person name="Houmiel K."/>
            <person name="Imperial J."/>
            <person name="Kennedy C."/>
            <person name="Larson T.J."/>
            <person name="Latreille P."/>
            <person name="Ligon L.S."/>
            <person name="Lu J."/>
            <person name="Maerk M."/>
            <person name="Miller N.M."/>
            <person name="Norton S."/>
            <person name="O'Carroll I.P."/>
            <person name="Paulsen I."/>
            <person name="Raulfs E.C."/>
            <person name="Roemer R."/>
            <person name="Rosser J."/>
            <person name="Segura D."/>
            <person name="Slater S."/>
            <person name="Stricklin S.L."/>
            <person name="Studholme D.J."/>
            <person name="Sun J."/>
            <person name="Viana C.J."/>
            <person name="Wallin E."/>
            <person name="Wang B."/>
            <person name="Wheeler C."/>
            <person name="Zhu H."/>
            <person name="Dean D.R."/>
            <person name="Dixon R."/>
            <person name="Wood D."/>
        </authorList>
    </citation>
    <scope>NUCLEOTIDE SEQUENCE [LARGE SCALE GENOMIC DNA]</scope>
    <source>
        <strain evidence="11">DJ / ATCC BAA-1303</strain>
    </source>
</reference>
<comment type="subcellular location">
    <subcellularLocation>
        <location evidence="1">Cell membrane</location>
        <topology evidence="1">Multi-pass membrane protein</topology>
    </subcellularLocation>
</comment>
<organism evidence="10 11">
    <name type="scientific">Azotobacter vinelandii (strain DJ / ATCC BAA-1303)</name>
    <dbReference type="NCBI Taxonomy" id="322710"/>
    <lineage>
        <taxon>Bacteria</taxon>
        <taxon>Pseudomonadati</taxon>
        <taxon>Pseudomonadota</taxon>
        <taxon>Gammaproteobacteria</taxon>
        <taxon>Pseudomonadales</taxon>
        <taxon>Pseudomonadaceae</taxon>
        <taxon>Azotobacter</taxon>
    </lineage>
</organism>
<dbReference type="PROSITE" id="PS50850">
    <property type="entry name" value="MFS"/>
    <property type="match status" value="1"/>
</dbReference>
<evidence type="ECO:0000256" key="6">
    <source>
        <dbReference type="ARBA" id="ARBA00022989"/>
    </source>
</evidence>
<sequence length="457" mass="48845">MTAPLIRRTYQISRTIYWNREYRLPYAGRHPIGYQPTIARTEVEMNSLAAQPAPASAAAAPRIEKGTTQFRRACWALFAAGFASFALLYCVQPMMPAFSAAFALNAAQSSLALSISTIALAMGLLLTGPLSDAIGRKPVMVTALCAAALLTLLSPLVPGWHAFLLLRALLGLVLSGQVAVAMSYLSEEIDPRHLGLAMGLYISGNSLGGMGGRLIGGVLLDFFSWQAALAALGLLALLAALTFWRLLPDSRHFQATPLSFANLAHGLRLHFSDQGLPWLFLEAFLLVGSFVALFNYMSFRLLEPPYGLSMSLVGLLSVVYLSGTYSSTQAGALADRLGRHWVFWPSILLMLGGVLLTLCAPLGLVLAGMLLFAFGFFAAHSLASSWVGRRALQARGQASSLYLFSFYAGSSVAGTAGGFFWQHGGWTGVGLFIAALLGLALIVALRLSRLPPKQALA</sequence>
<dbReference type="Proteomes" id="UP000002424">
    <property type="component" value="Chromosome"/>
</dbReference>
<dbReference type="STRING" id="322710.Avin_45180"/>
<evidence type="ECO:0000256" key="8">
    <source>
        <dbReference type="SAM" id="Phobius"/>
    </source>
</evidence>
<dbReference type="HOGENOM" id="CLU_001265_19_3_6"/>
<keyword evidence="5 8" id="KW-0812">Transmembrane</keyword>
<accession>C1DHQ0</accession>
<evidence type="ECO:0000313" key="10">
    <source>
        <dbReference type="EMBL" id="ACO80633.1"/>
    </source>
</evidence>
<feature type="transmembrane region" description="Helical" evidence="8">
    <location>
        <begin position="139"/>
        <end position="157"/>
    </location>
</feature>
<dbReference type="InterPro" id="IPR011701">
    <property type="entry name" value="MFS"/>
</dbReference>
<dbReference type="CDD" id="cd17324">
    <property type="entry name" value="MFS_NepI_like"/>
    <property type="match status" value="1"/>
</dbReference>
<evidence type="ECO:0000259" key="9">
    <source>
        <dbReference type="PROSITE" id="PS50850"/>
    </source>
</evidence>
<dbReference type="InterPro" id="IPR020846">
    <property type="entry name" value="MFS_dom"/>
</dbReference>
<feature type="transmembrane region" description="Helical" evidence="8">
    <location>
        <begin position="370"/>
        <end position="388"/>
    </location>
</feature>
<comment type="similarity">
    <text evidence="2">Belongs to the major facilitator superfamily.</text>
</comment>
<evidence type="ECO:0000256" key="7">
    <source>
        <dbReference type="ARBA" id="ARBA00023136"/>
    </source>
</evidence>
<dbReference type="PROSITE" id="PS00216">
    <property type="entry name" value="SUGAR_TRANSPORT_1"/>
    <property type="match status" value="1"/>
</dbReference>